<dbReference type="FunFam" id="1.10.1370.30:FF:000003">
    <property type="entry name" value="Thermostable carboxypeptidase 1"/>
    <property type="match status" value="1"/>
</dbReference>
<comment type="cofactor">
    <cofactor evidence="9">
        <name>Zn(2+)</name>
        <dbReference type="ChEBI" id="CHEBI:29105"/>
    </cofactor>
    <text evidence="9">Binds 1 zinc ion per subunit.</text>
</comment>
<keyword evidence="3 8" id="KW-0479">Metal-binding</keyword>
<dbReference type="SUPFAM" id="SSF55486">
    <property type="entry name" value="Metalloproteases ('zincins'), catalytic domain"/>
    <property type="match status" value="1"/>
</dbReference>
<evidence type="ECO:0000256" key="3">
    <source>
        <dbReference type="ARBA" id="ARBA00022723"/>
    </source>
</evidence>
<keyword evidence="2 8" id="KW-0645">Protease</keyword>
<dbReference type="PANTHER" id="PTHR34217:SF1">
    <property type="entry name" value="CARBOXYPEPTIDASE 1"/>
    <property type="match status" value="1"/>
</dbReference>
<dbReference type="Gene3D" id="1.10.1370.30">
    <property type="match status" value="1"/>
</dbReference>
<dbReference type="CDD" id="cd06460">
    <property type="entry name" value="M32_Taq"/>
    <property type="match status" value="1"/>
</dbReference>
<dbReference type="EC" id="3.4.17.19" evidence="8"/>
<proteinExistence type="inferred from homology"/>
<evidence type="ECO:0000256" key="9">
    <source>
        <dbReference type="PIRSR" id="PIRSR006615-1"/>
    </source>
</evidence>
<keyword evidence="1 8" id="KW-0121">Carboxypeptidase</keyword>
<evidence type="ECO:0000313" key="11">
    <source>
        <dbReference type="EMBL" id="HGZ12072.1"/>
    </source>
</evidence>
<keyword evidence="5 8" id="KW-0482">Metalloprotease</keyword>
<dbReference type="GO" id="GO:0008270">
    <property type="term" value="F:zinc ion binding"/>
    <property type="evidence" value="ECO:0007669"/>
    <property type="project" value="UniProtKB-ARBA"/>
</dbReference>
<evidence type="ECO:0000256" key="6">
    <source>
        <dbReference type="ARBA" id="ARBA00052755"/>
    </source>
</evidence>
<evidence type="ECO:0000256" key="5">
    <source>
        <dbReference type="ARBA" id="ARBA00023049"/>
    </source>
</evidence>
<reference evidence="11" key="1">
    <citation type="journal article" date="2020" name="mSystems">
        <title>Genome- and Community-Level Interaction Insights into Carbon Utilization and Element Cycling Functions of Hydrothermarchaeota in Hydrothermal Sediment.</title>
        <authorList>
            <person name="Zhou Z."/>
            <person name="Liu Y."/>
            <person name="Xu W."/>
            <person name="Pan J."/>
            <person name="Luo Z.H."/>
            <person name="Li M."/>
        </authorList>
    </citation>
    <scope>NUCLEOTIDE SEQUENCE [LARGE SCALE GENOMIC DNA]</scope>
    <source>
        <strain evidence="11">SpSt-853</strain>
    </source>
</reference>
<dbReference type="GO" id="GO:0006508">
    <property type="term" value="P:proteolysis"/>
    <property type="evidence" value="ECO:0007669"/>
    <property type="project" value="UniProtKB-UniRule"/>
</dbReference>
<dbReference type="EMBL" id="DTKJ01000055">
    <property type="protein sequence ID" value="HGZ12072.1"/>
    <property type="molecule type" value="Genomic_DNA"/>
</dbReference>
<evidence type="ECO:0000256" key="4">
    <source>
        <dbReference type="ARBA" id="ARBA00022801"/>
    </source>
</evidence>
<comment type="catalytic activity">
    <reaction evidence="6 8">
        <text>Release of a C-terminal amino acid with broad specificity, except for -Pro.</text>
        <dbReference type="EC" id="3.4.17.19"/>
    </reaction>
</comment>
<protein>
    <recommendedName>
        <fullName evidence="8">Metal-dependent carboxypeptidase</fullName>
        <ecNumber evidence="8">3.4.17.19</ecNumber>
    </recommendedName>
</protein>
<dbReference type="GO" id="GO:0004181">
    <property type="term" value="F:metallocarboxypeptidase activity"/>
    <property type="evidence" value="ECO:0007669"/>
    <property type="project" value="UniProtKB-UniRule"/>
</dbReference>
<evidence type="ECO:0000256" key="7">
    <source>
        <dbReference type="ARBA" id="ARBA00061580"/>
    </source>
</evidence>
<comment type="caution">
    <text evidence="11">The sequence shown here is derived from an EMBL/GenBank/DDBJ whole genome shotgun (WGS) entry which is preliminary data.</text>
</comment>
<evidence type="ECO:0000256" key="2">
    <source>
        <dbReference type="ARBA" id="ARBA00022670"/>
    </source>
</evidence>
<evidence type="ECO:0000256" key="1">
    <source>
        <dbReference type="ARBA" id="ARBA00022645"/>
    </source>
</evidence>
<dbReference type="PRINTS" id="PR00998">
    <property type="entry name" value="CRBOXYPTASET"/>
</dbReference>
<keyword evidence="9" id="KW-0862">Zinc</keyword>
<sequence>MSFNQAYEWLIRHSRETALLESVSRLLSWDQRTHLPPKGHSHRAEQLAFLARLIHEREIDPQVGEHLATVEASLEARDPDSEVAVNLREWRRTYERKTRIPSELAVALARAAAEGQTAWEDARPRNDWQGFLPYLARLVELSREEAQALGYDREPYDALLDGYEVGETAAALESLFSRLKKPLVTLLDELQARPRKKVESVLYGYFPRDLQEQFCREAVAQIGYDFEAGRLDSTAHPFSTGLGPGDVRITTRYDEHFFPTAFFGTLHEAGHALYNQGLPVEHWGTPRGRSVSLGIHESQSRIWENLVGRSWGFWRHFFPRARELFAALAGVSPRDFYLAVNQVKPSLIRTEADEVTYNLHVIFRFELERDLINGRLLVKDLPEAWNAKMQEYLGLTPPDYRMGLMQDVHWSAGLFGYFPTYTLGNLYAAQFFARATQDLGDLEDLFAGGDFAPLLHWLRERIHSQGSRYRPRDLVRVVTGGDLDSRFLEEYLRGKFRDCH</sequence>
<dbReference type="Pfam" id="PF02074">
    <property type="entry name" value="Peptidase_M32"/>
    <property type="match status" value="1"/>
</dbReference>
<accession>A0A7C5AMZ9</accession>
<comment type="similarity">
    <text evidence="7 8">Belongs to the peptidase M32 family.</text>
</comment>
<keyword evidence="4 8" id="KW-0378">Hydrolase</keyword>
<feature type="active site" description="Proton donor/acceptor" evidence="10">
    <location>
        <position position="268"/>
    </location>
</feature>
<name>A0A7C5AMZ9_9BACT</name>
<dbReference type="InterPro" id="IPR001333">
    <property type="entry name" value="Peptidase_M32_Taq"/>
</dbReference>
<gene>
    <name evidence="11" type="ORF">ENW48_07635</name>
</gene>
<evidence type="ECO:0000256" key="8">
    <source>
        <dbReference type="PIRNR" id="PIRNR006615"/>
    </source>
</evidence>
<dbReference type="PANTHER" id="PTHR34217">
    <property type="entry name" value="METAL-DEPENDENT CARBOXYPEPTIDASE"/>
    <property type="match status" value="1"/>
</dbReference>
<feature type="binding site" evidence="9">
    <location>
        <position position="271"/>
    </location>
    <ligand>
        <name>Zn(2+)</name>
        <dbReference type="ChEBI" id="CHEBI:29105"/>
        <note>catalytic</note>
    </ligand>
</feature>
<feature type="binding site" evidence="9">
    <location>
        <position position="297"/>
    </location>
    <ligand>
        <name>Zn(2+)</name>
        <dbReference type="ChEBI" id="CHEBI:29105"/>
        <note>catalytic</note>
    </ligand>
</feature>
<organism evidence="11">
    <name type="scientific">Desulfobacca acetoxidans</name>
    <dbReference type="NCBI Taxonomy" id="60893"/>
    <lineage>
        <taxon>Bacteria</taxon>
        <taxon>Pseudomonadati</taxon>
        <taxon>Thermodesulfobacteriota</taxon>
        <taxon>Desulfobaccia</taxon>
        <taxon>Desulfobaccales</taxon>
        <taxon>Desulfobaccaceae</taxon>
        <taxon>Desulfobacca</taxon>
    </lineage>
</organism>
<dbReference type="AlphaFoldDB" id="A0A7C5AMZ9"/>
<evidence type="ECO:0000256" key="10">
    <source>
        <dbReference type="PIRSR" id="PIRSR006615-2"/>
    </source>
</evidence>
<dbReference type="PROSITE" id="PS52034">
    <property type="entry name" value="PEPTIDASE_M32"/>
    <property type="match status" value="1"/>
</dbReference>
<dbReference type="PIRSF" id="PIRSF006615">
    <property type="entry name" value="Zn_crbxpep_Taq"/>
    <property type="match status" value="1"/>
</dbReference>
<feature type="binding site" evidence="9">
    <location>
        <position position="267"/>
    </location>
    <ligand>
        <name>Zn(2+)</name>
        <dbReference type="ChEBI" id="CHEBI:29105"/>
        <note>catalytic</note>
    </ligand>
</feature>
<comment type="function">
    <text evidence="8">Broad specificity carboxypetidase that releases amino acids sequentially from the C-terminus, including neutral, aromatic, polar and basic residues.</text>
</comment>